<sequence>MRSKSVKPSAYPKLPFHGIRFIIFLSSAVTAIILAVFIYHLHADGYKLPFAFLILLIASVLSILNVFFTSLINCTCGLSTKLSIILNTLLLILWLLALALLSYNMAHTILTSCNTQYWGNKTGIIVCRSYKALFAFTVTGTVSSIASLWLDVIVRRRANRLGAYNPMGSVAAIGEDPADVKLADRSGSGSDVVYDAVPPVPGAGVPYNSALEYGHAGEAVQYYDSAPTRSRRGEPPVRFDAYDHGGYGAPAQQTGYDPAMYR</sequence>
<feature type="transmembrane region" description="Helical" evidence="2">
    <location>
        <begin position="130"/>
        <end position="150"/>
    </location>
</feature>
<accession>A0A1V6PAQ7</accession>
<evidence type="ECO:0000313" key="4">
    <source>
        <dbReference type="Proteomes" id="UP000191522"/>
    </source>
</evidence>
<evidence type="ECO:0000256" key="1">
    <source>
        <dbReference type="SAM" id="MobiDB-lite"/>
    </source>
</evidence>
<dbReference type="OrthoDB" id="5344006at2759"/>
<evidence type="ECO:0000313" key="3">
    <source>
        <dbReference type="EMBL" id="OQD74108.1"/>
    </source>
</evidence>
<dbReference type="AlphaFoldDB" id="A0A1V6PAQ7"/>
<keyword evidence="2" id="KW-1133">Transmembrane helix</keyword>
<dbReference type="Proteomes" id="UP000191522">
    <property type="component" value="Unassembled WGS sequence"/>
</dbReference>
<reference evidence="4" key="1">
    <citation type="journal article" date="2017" name="Nat. Microbiol.">
        <title>Global analysis of biosynthetic gene clusters reveals vast potential of secondary metabolite production in Penicillium species.</title>
        <authorList>
            <person name="Nielsen J.C."/>
            <person name="Grijseels S."/>
            <person name="Prigent S."/>
            <person name="Ji B."/>
            <person name="Dainat J."/>
            <person name="Nielsen K.F."/>
            <person name="Frisvad J.C."/>
            <person name="Workman M."/>
            <person name="Nielsen J."/>
        </authorList>
    </citation>
    <scope>NUCLEOTIDE SEQUENCE [LARGE SCALE GENOMIC DNA]</scope>
    <source>
        <strain evidence="4">IBT 11843</strain>
    </source>
</reference>
<name>A0A1V6PAQ7_PENDC</name>
<organism evidence="3 4">
    <name type="scientific">Penicillium decumbens</name>
    <dbReference type="NCBI Taxonomy" id="69771"/>
    <lineage>
        <taxon>Eukaryota</taxon>
        <taxon>Fungi</taxon>
        <taxon>Dikarya</taxon>
        <taxon>Ascomycota</taxon>
        <taxon>Pezizomycotina</taxon>
        <taxon>Eurotiomycetes</taxon>
        <taxon>Eurotiomycetidae</taxon>
        <taxon>Eurotiales</taxon>
        <taxon>Aspergillaceae</taxon>
        <taxon>Penicillium</taxon>
    </lineage>
</organism>
<feature type="transmembrane region" description="Helical" evidence="2">
    <location>
        <begin position="48"/>
        <end position="72"/>
    </location>
</feature>
<keyword evidence="2" id="KW-0812">Transmembrane</keyword>
<keyword evidence="4" id="KW-1185">Reference proteome</keyword>
<keyword evidence="2" id="KW-0472">Membrane</keyword>
<feature type="region of interest" description="Disordered" evidence="1">
    <location>
        <begin position="239"/>
        <end position="262"/>
    </location>
</feature>
<feature type="transmembrane region" description="Helical" evidence="2">
    <location>
        <begin position="21"/>
        <end position="42"/>
    </location>
</feature>
<dbReference type="EMBL" id="MDYL01000012">
    <property type="protein sequence ID" value="OQD74108.1"/>
    <property type="molecule type" value="Genomic_DNA"/>
</dbReference>
<comment type="caution">
    <text evidence="3">The sequence shown here is derived from an EMBL/GenBank/DDBJ whole genome shotgun (WGS) entry which is preliminary data.</text>
</comment>
<proteinExistence type="predicted"/>
<feature type="transmembrane region" description="Helical" evidence="2">
    <location>
        <begin position="84"/>
        <end position="110"/>
    </location>
</feature>
<gene>
    <name evidence="3" type="ORF">PENDEC_c012G03867</name>
</gene>
<evidence type="ECO:0000256" key="2">
    <source>
        <dbReference type="SAM" id="Phobius"/>
    </source>
</evidence>
<dbReference type="OMA" id="YIAAVWL"/>
<evidence type="ECO:0008006" key="5">
    <source>
        <dbReference type="Google" id="ProtNLM"/>
    </source>
</evidence>
<protein>
    <recommendedName>
        <fullName evidence="5">MARVEL domain-containing protein</fullName>
    </recommendedName>
</protein>